<keyword evidence="3" id="KW-1185">Reference proteome</keyword>
<organism evidence="2 3">
    <name type="scientific">Hibiscus sabdariffa</name>
    <name type="common">roselle</name>
    <dbReference type="NCBI Taxonomy" id="183260"/>
    <lineage>
        <taxon>Eukaryota</taxon>
        <taxon>Viridiplantae</taxon>
        <taxon>Streptophyta</taxon>
        <taxon>Embryophyta</taxon>
        <taxon>Tracheophyta</taxon>
        <taxon>Spermatophyta</taxon>
        <taxon>Magnoliopsida</taxon>
        <taxon>eudicotyledons</taxon>
        <taxon>Gunneridae</taxon>
        <taxon>Pentapetalae</taxon>
        <taxon>rosids</taxon>
        <taxon>malvids</taxon>
        <taxon>Malvales</taxon>
        <taxon>Malvaceae</taxon>
        <taxon>Malvoideae</taxon>
        <taxon>Hibiscus</taxon>
    </lineage>
</organism>
<protein>
    <submittedName>
        <fullName evidence="2">Uncharacterized protein</fullName>
    </submittedName>
</protein>
<sequence>MGSDDESEVKKGIKVLNQTEGNNRVLSFHPIIERHVTLLILIPLCTNPTPAPPAYSPRGSGEPPRRRRLKDLNWVPKHFSLSFRASASEGEILGIFSGDRFVRRRTSWAGRIPSAKGLALPRPRQENETKL</sequence>
<reference evidence="2 3" key="1">
    <citation type="journal article" date="2024" name="G3 (Bethesda)">
        <title>Genome assembly of Hibiscus sabdariffa L. provides insights into metabolisms of medicinal natural products.</title>
        <authorList>
            <person name="Kim T."/>
        </authorList>
    </citation>
    <scope>NUCLEOTIDE SEQUENCE [LARGE SCALE GENOMIC DNA]</scope>
    <source>
        <strain evidence="2">TK-2024</strain>
        <tissue evidence="2">Old leaves</tissue>
    </source>
</reference>
<proteinExistence type="predicted"/>
<evidence type="ECO:0000313" key="2">
    <source>
        <dbReference type="EMBL" id="KAK8503506.1"/>
    </source>
</evidence>
<gene>
    <name evidence="2" type="ORF">V6N12_066193</name>
</gene>
<comment type="caution">
    <text evidence="2">The sequence shown here is derived from an EMBL/GenBank/DDBJ whole genome shotgun (WGS) entry which is preliminary data.</text>
</comment>
<name>A0ABR2B9T4_9ROSI</name>
<accession>A0ABR2B9T4</accession>
<dbReference type="EMBL" id="JBBPBM010000152">
    <property type="protein sequence ID" value="KAK8503506.1"/>
    <property type="molecule type" value="Genomic_DNA"/>
</dbReference>
<dbReference type="Proteomes" id="UP001472677">
    <property type="component" value="Unassembled WGS sequence"/>
</dbReference>
<feature type="region of interest" description="Disordered" evidence="1">
    <location>
        <begin position="47"/>
        <end position="67"/>
    </location>
</feature>
<evidence type="ECO:0000256" key="1">
    <source>
        <dbReference type="SAM" id="MobiDB-lite"/>
    </source>
</evidence>
<evidence type="ECO:0000313" key="3">
    <source>
        <dbReference type="Proteomes" id="UP001472677"/>
    </source>
</evidence>